<sequence>MCIDYRLLNKVTIKNKYPLSRIDGLFDQLQGVSYFSKIDLRSGYHQQRVRGVDIPKTAFRTRYGHYEFVVMSFGLTNAPTTFIDIMNKVFRHYLDMFVIVFIDDILIYSTSEGEHMDHLRIVLQVLKDHQFTSKFSKCEVWLRSVAFLGHIVSIKGIEVDPKKRDVVKGWPRPLTPSDIRSFLGLAGYCRRFAEGFSSISSPLMSLTQKKARFEWSEACEKSFQEFKDKLKTDLVLTLPEGTDWFVVYCNASRVGLGCLLMQHGKVAEYASRQLKHGRPRHNNWKIRQARSGLANQVGASPKVPPRRLVGCPLWEALWKIWWTKGPLGESPSALGEPNRAR</sequence>
<dbReference type="EMBL" id="CP133622">
    <property type="protein sequence ID" value="WMV55077.1"/>
    <property type="molecule type" value="Genomic_DNA"/>
</dbReference>
<dbReference type="InterPro" id="IPR053134">
    <property type="entry name" value="RNA-dir_DNA_polymerase"/>
</dbReference>
<dbReference type="Gene3D" id="3.30.70.270">
    <property type="match status" value="2"/>
</dbReference>
<dbReference type="Pfam" id="PF00078">
    <property type="entry name" value="RVT_1"/>
    <property type="match status" value="1"/>
</dbReference>
<organism evidence="2 3">
    <name type="scientific">Solanum verrucosum</name>
    <dbReference type="NCBI Taxonomy" id="315347"/>
    <lineage>
        <taxon>Eukaryota</taxon>
        <taxon>Viridiplantae</taxon>
        <taxon>Streptophyta</taxon>
        <taxon>Embryophyta</taxon>
        <taxon>Tracheophyta</taxon>
        <taxon>Spermatophyta</taxon>
        <taxon>Magnoliopsida</taxon>
        <taxon>eudicotyledons</taxon>
        <taxon>Gunneridae</taxon>
        <taxon>Pentapetalae</taxon>
        <taxon>asterids</taxon>
        <taxon>lamiids</taxon>
        <taxon>Solanales</taxon>
        <taxon>Solanaceae</taxon>
        <taxon>Solanoideae</taxon>
        <taxon>Solaneae</taxon>
        <taxon>Solanum</taxon>
    </lineage>
</organism>
<dbReference type="Pfam" id="PF17919">
    <property type="entry name" value="RT_RNaseH_2"/>
    <property type="match status" value="1"/>
</dbReference>
<reference evidence="2" key="1">
    <citation type="submission" date="2023-08" db="EMBL/GenBank/DDBJ databases">
        <title>A de novo genome assembly of Solanum verrucosum Schlechtendal, a Mexican diploid species geographically isolated from the other diploid A-genome species in potato relatives.</title>
        <authorList>
            <person name="Hosaka K."/>
        </authorList>
    </citation>
    <scope>NUCLEOTIDE SEQUENCE</scope>
    <source>
        <tissue evidence="2">Young leaves</tissue>
    </source>
</reference>
<feature type="domain" description="Reverse transcriptase" evidence="1">
    <location>
        <begin position="1"/>
        <end position="152"/>
    </location>
</feature>
<protein>
    <recommendedName>
        <fullName evidence="1">Reverse transcriptase domain-containing protein</fullName>
    </recommendedName>
</protein>
<evidence type="ECO:0000313" key="3">
    <source>
        <dbReference type="Proteomes" id="UP001234989"/>
    </source>
</evidence>
<keyword evidence="3" id="KW-1185">Reference proteome</keyword>
<dbReference type="CDD" id="cd01647">
    <property type="entry name" value="RT_LTR"/>
    <property type="match status" value="1"/>
</dbReference>
<dbReference type="InterPro" id="IPR043128">
    <property type="entry name" value="Rev_trsase/Diguanyl_cyclase"/>
</dbReference>
<dbReference type="InterPro" id="IPR041577">
    <property type="entry name" value="RT_RNaseH_2"/>
</dbReference>
<dbReference type="FunFam" id="3.30.70.270:FF:000020">
    <property type="entry name" value="Transposon Tf2-6 polyprotein-like Protein"/>
    <property type="match status" value="1"/>
</dbReference>
<dbReference type="PANTHER" id="PTHR24559">
    <property type="entry name" value="TRANSPOSON TY3-I GAG-POL POLYPROTEIN"/>
    <property type="match status" value="1"/>
</dbReference>
<evidence type="ECO:0000259" key="1">
    <source>
        <dbReference type="PROSITE" id="PS50878"/>
    </source>
</evidence>
<dbReference type="AlphaFoldDB" id="A0AAF0UYX2"/>
<dbReference type="InterPro" id="IPR000477">
    <property type="entry name" value="RT_dom"/>
</dbReference>
<name>A0AAF0UYX2_SOLVR</name>
<dbReference type="Gene3D" id="3.10.10.10">
    <property type="entry name" value="HIV Type 1 Reverse Transcriptase, subunit A, domain 1"/>
    <property type="match status" value="1"/>
</dbReference>
<dbReference type="PANTHER" id="PTHR24559:SF444">
    <property type="entry name" value="REVERSE TRANSCRIPTASE DOMAIN-CONTAINING PROTEIN"/>
    <property type="match status" value="1"/>
</dbReference>
<dbReference type="PROSITE" id="PS50878">
    <property type="entry name" value="RT_POL"/>
    <property type="match status" value="1"/>
</dbReference>
<dbReference type="InterPro" id="IPR043502">
    <property type="entry name" value="DNA/RNA_pol_sf"/>
</dbReference>
<dbReference type="SUPFAM" id="SSF56672">
    <property type="entry name" value="DNA/RNA polymerases"/>
    <property type="match status" value="1"/>
</dbReference>
<accession>A0AAF0UYX2</accession>
<gene>
    <name evidence="2" type="ORF">MTR67_048462</name>
</gene>
<dbReference type="Proteomes" id="UP001234989">
    <property type="component" value="Chromosome 11"/>
</dbReference>
<evidence type="ECO:0000313" key="2">
    <source>
        <dbReference type="EMBL" id="WMV55077.1"/>
    </source>
</evidence>
<proteinExistence type="predicted"/>